<evidence type="ECO:0000256" key="13">
    <source>
        <dbReference type="SAM" id="Phobius"/>
    </source>
</evidence>
<dbReference type="GO" id="GO:0005886">
    <property type="term" value="C:plasma membrane"/>
    <property type="evidence" value="ECO:0007669"/>
    <property type="project" value="UniProtKB-SubCell"/>
</dbReference>
<feature type="transmembrane region" description="Helical" evidence="13">
    <location>
        <begin position="240"/>
        <end position="258"/>
    </location>
</feature>
<organism evidence="15 16">
    <name type="scientific">Paenibacillus cremeus</name>
    <dbReference type="NCBI Taxonomy" id="2163881"/>
    <lineage>
        <taxon>Bacteria</taxon>
        <taxon>Bacillati</taxon>
        <taxon>Bacillota</taxon>
        <taxon>Bacilli</taxon>
        <taxon>Bacillales</taxon>
        <taxon>Paenibacillaceae</taxon>
        <taxon>Paenibacillus</taxon>
    </lineage>
</organism>
<feature type="transmembrane region" description="Helical" evidence="13">
    <location>
        <begin position="149"/>
        <end position="166"/>
    </location>
</feature>
<evidence type="ECO:0000256" key="7">
    <source>
        <dbReference type="ARBA" id="ARBA00022556"/>
    </source>
</evidence>
<comment type="similarity">
    <text evidence="2">Belongs to the EamA transporter family.</text>
</comment>
<feature type="transmembrane region" description="Helical" evidence="13">
    <location>
        <begin position="118"/>
        <end position="137"/>
    </location>
</feature>
<keyword evidence="4" id="KW-1003">Cell membrane</keyword>
<evidence type="ECO:0000256" key="8">
    <source>
        <dbReference type="ARBA" id="ARBA00022692"/>
    </source>
</evidence>
<evidence type="ECO:0000256" key="9">
    <source>
        <dbReference type="ARBA" id="ARBA00022985"/>
    </source>
</evidence>
<evidence type="ECO:0000256" key="10">
    <source>
        <dbReference type="ARBA" id="ARBA00022989"/>
    </source>
</evidence>
<evidence type="ECO:0000313" key="15">
    <source>
        <dbReference type="EMBL" id="TVY11767.1"/>
    </source>
</evidence>
<evidence type="ECO:0000256" key="4">
    <source>
        <dbReference type="ARBA" id="ARBA00022475"/>
    </source>
</evidence>
<accession>A0A559KI03</accession>
<keyword evidence="6" id="KW-0997">Cell inner membrane</keyword>
<reference evidence="15 16" key="1">
    <citation type="submission" date="2019-07" db="EMBL/GenBank/DDBJ databases">
        <authorList>
            <person name="Kim J."/>
        </authorList>
    </citation>
    <scope>NUCLEOTIDE SEQUENCE [LARGE SCALE GENOMIC DNA]</scope>
    <source>
        <strain evidence="15 16">JC52</strain>
    </source>
</reference>
<evidence type="ECO:0000256" key="12">
    <source>
        <dbReference type="ARBA" id="ARBA00023136"/>
    </source>
</evidence>
<evidence type="ECO:0000256" key="2">
    <source>
        <dbReference type="ARBA" id="ARBA00007362"/>
    </source>
</evidence>
<dbReference type="Pfam" id="PF00892">
    <property type="entry name" value="EamA"/>
    <property type="match status" value="1"/>
</dbReference>
<feature type="transmembrane region" description="Helical" evidence="13">
    <location>
        <begin position="172"/>
        <end position="191"/>
    </location>
</feature>
<keyword evidence="10 13" id="KW-1133">Transmembrane helix</keyword>
<proteinExistence type="inferred from homology"/>
<feature type="domain" description="EamA" evidence="14">
    <location>
        <begin position="150"/>
        <end position="281"/>
    </location>
</feature>
<evidence type="ECO:0000259" key="14">
    <source>
        <dbReference type="Pfam" id="PF00892"/>
    </source>
</evidence>
<sequence>MIVMAVLLVVISGLTHAVWNLFAKRSLNKEAFLWAILIPSEIILVPPFVQTFATTTELPWNAYALLGLSMLLQGIYGLLLTRAYRLGDLSQLYPIMRGTATLLVPVIGVSWLGESLSVWGWIGLCGMIVSFFILSGWSVQKKQAFSVQPLLVAFAVGLCTTSYVFVDKLNLQYWSPLNLLGASNLGFLLALTPRVIASKKQWIPEVRANWPIVLLGSALSPGSYFLFLLAMNLAPMAHISPIREIGTVFATFLGVVVLREKQGIRRIISSATIATAIVIISLFG</sequence>
<dbReference type="Gene3D" id="1.10.3730.20">
    <property type="match status" value="2"/>
</dbReference>
<dbReference type="EMBL" id="VNJI01000001">
    <property type="protein sequence ID" value="TVY11767.1"/>
    <property type="molecule type" value="Genomic_DNA"/>
</dbReference>
<comment type="subcellular location">
    <subcellularLocation>
        <location evidence="1">Cell membrane</location>
        <topology evidence="1">Multi-pass membrane protein</topology>
    </subcellularLocation>
</comment>
<keyword evidence="5" id="KW-0444">Lipid biosynthesis</keyword>
<dbReference type="GO" id="GO:0009103">
    <property type="term" value="P:lipopolysaccharide biosynthetic process"/>
    <property type="evidence" value="ECO:0007669"/>
    <property type="project" value="UniProtKB-KW"/>
</dbReference>
<evidence type="ECO:0000256" key="5">
    <source>
        <dbReference type="ARBA" id="ARBA00022516"/>
    </source>
</evidence>
<keyword evidence="16" id="KW-1185">Reference proteome</keyword>
<name>A0A559KI03_9BACL</name>
<dbReference type="InterPro" id="IPR000390">
    <property type="entry name" value="Small_drug/metabolite_transptr"/>
</dbReference>
<feature type="transmembrane region" description="Helical" evidence="13">
    <location>
        <begin position="92"/>
        <end position="112"/>
    </location>
</feature>
<feature type="transmembrane region" description="Helical" evidence="13">
    <location>
        <begin position="267"/>
        <end position="283"/>
    </location>
</feature>
<dbReference type="InterPro" id="IPR037185">
    <property type="entry name" value="EmrE-like"/>
</dbReference>
<dbReference type="GO" id="GO:0022857">
    <property type="term" value="F:transmembrane transporter activity"/>
    <property type="evidence" value="ECO:0007669"/>
    <property type="project" value="InterPro"/>
</dbReference>
<feature type="transmembrane region" description="Helical" evidence="13">
    <location>
        <begin position="61"/>
        <end position="80"/>
    </location>
</feature>
<keyword evidence="9" id="KW-0448">Lipopolysaccharide biosynthesis</keyword>
<comment type="caution">
    <text evidence="15">The sequence shown here is derived from an EMBL/GenBank/DDBJ whole genome shotgun (WGS) entry which is preliminary data.</text>
</comment>
<dbReference type="SUPFAM" id="SSF103481">
    <property type="entry name" value="Multidrug resistance efflux transporter EmrE"/>
    <property type="match status" value="2"/>
</dbReference>
<keyword evidence="7" id="KW-0441">Lipid A biosynthesis</keyword>
<evidence type="ECO:0000313" key="16">
    <source>
        <dbReference type="Proteomes" id="UP000317036"/>
    </source>
</evidence>
<keyword evidence="11" id="KW-0443">Lipid metabolism</keyword>
<feature type="transmembrane region" description="Helical" evidence="13">
    <location>
        <begin position="31"/>
        <end position="49"/>
    </location>
</feature>
<keyword evidence="12 13" id="KW-0472">Membrane</keyword>
<dbReference type="PANTHER" id="PTHR30561">
    <property type="entry name" value="SMR FAMILY PROTON-DEPENDENT DRUG EFFLUX TRANSPORTER SUGE"/>
    <property type="match status" value="1"/>
</dbReference>
<dbReference type="Proteomes" id="UP000317036">
    <property type="component" value="Unassembled WGS sequence"/>
</dbReference>
<evidence type="ECO:0000256" key="1">
    <source>
        <dbReference type="ARBA" id="ARBA00004651"/>
    </source>
</evidence>
<gene>
    <name evidence="15" type="ORF">FPZ49_00275</name>
</gene>
<feature type="transmembrane region" description="Helical" evidence="13">
    <location>
        <begin position="212"/>
        <end position="234"/>
    </location>
</feature>
<evidence type="ECO:0000256" key="11">
    <source>
        <dbReference type="ARBA" id="ARBA00023098"/>
    </source>
</evidence>
<dbReference type="AlphaFoldDB" id="A0A559KI03"/>
<dbReference type="InterPro" id="IPR000620">
    <property type="entry name" value="EamA_dom"/>
</dbReference>
<dbReference type="PANTHER" id="PTHR30561:SF1">
    <property type="entry name" value="MULTIDRUG TRANSPORTER EMRE"/>
    <property type="match status" value="1"/>
</dbReference>
<protein>
    <submittedName>
        <fullName evidence="15">EamA family transporter</fullName>
    </submittedName>
</protein>
<dbReference type="OrthoDB" id="157232at2"/>
<keyword evidence="3" id="KW-0813">Transport</keyword>
<evidence type="ECO:0000256" key="3">
    <source>
        <dbReference type="ARBA" id="ARBA00022448"/>
    </source>
</evidence>
<feature type="transmembrane region" description="Helical" evidence="13">
    <location>
        <begin position="6"/>
        <end position="22"/>
    </location>
</feature>
<evidence type="ECO:0000256" key="6">
    <source>
        <dbReference type="ARBA" id="ARBA00022519"/>
    </source>
</evidence>
<keyword evidence="8 13" id="KW-0812">Transmembrane</keyword>